<evidence type="ECO:0000256" key="1">
    <source>
        <dbReference type="SAM" id="MobiDB-lite"/>
    </source>
</evidence>
<accession>A0A841BH06</accession>
<organism evidence="2 3">
    <name type="scientific">Amycolatopsis umgeniensis</name>
    <dbReference type="NCBI Taxonomy" id="336628"/>
    <lineage>
        <taxon>Bacteria</taxon>
        <taxon>Bacillati</taxon>
        <taxon>Actinomycetota</taxon>
        <taxon>Actinomycetes</taxon>
        <taxon>Pseudonocardiales</taxon>
        <taxon>Pseudonocardiaceae</taxon>
        <taxon>Amycolatopsis</taxon>
    </lineage>
</organism>
<dbReference type="GO" id="GO:0003677">
    <property type="term" value="F:DNA binding"/>
    <property type="evidence" value="ECO:0007669"/>
    <property type="project" value="UniProtKB-KW"/>
</dbReference>
<name>A0A841BH06_9PSEU</name>
<keyword evidence="2" id="KW-0238">DNA-binding</keyword>
<feature type="region of interest" description="Disordered" evidence="1">
    <location>
        <begin position="1"/>
        <end position="35"/>
    </location>
</feature>
<dbReference type="AlphaFoldDB" id="A0A841BH06"/>
<proteinExistence type="predicted"/>
<comment type="caution">
    <text evidence="2">The sequence shown here is derived from an EMBL/GenBank/DDBJ whole genome shotgun (WGS) entry which is preliminary data.</text>
</comment>
<sequence>MDDERWAFEAELEQDDDPPRSSAIEPVPEEDRISGQDQDGVVTVVVSPNADVLSVVLEQEWKQSVDPRGLHRAVAGAANAATIAALGRQVDDVAGNPPAMPTFGATPASAADESRLSTQDMLRLVEAATAELAKFTQRAATVVNRRITVESGGGHVRGEMTNGQIVAMEIDPSWLAQVRTGEIESEILDVLRQLRKASTPPGLADGPQGPAIAEIMGMLFDPHRMARRVGLEPSVDGEQV</sequence>
<reference evidence="2 3" key="1">
    <citation type="submission" date="2020-08" db="EMBL/GenBank/DDBJ databases">
        <title>Sequencing the genomes of 1000 actinobacteria strains.</title>
        <authorList>
            <person name="Klenk H.-P."/>
        </authorList>
    </citation>
    <scope>NUCLEOTIDE SEQUENCE [LARGE SCALE GENOMIC DNA]</scope>
    <source>
        <strain evidence="2 3">DSM 45272</strain>
    </source>
</reference>
<dbReference type="RefSeq" id="WP_184904682.1">
    <property type="nucleotide sequence ID" value="NZ_JACHMX010000001.1"/>
</dbReference>
<keyword evidence="3" id="KW-1185">Reference proteome</keyword>
<protein>
    <submittedName>
        <fullName evidence="2">DNA-binding protein YbaB</fullName>
    </submittedName>
</protein>
<dbReference type="Proteomes" id="UP000580861">
    <property type="component" value="Unassembled WGS sequence"/>
</dbReference>
<dbReference type="EMBL" id="JACHMX010000001">
    <property type="protein sequence ID" value="MBB5858055.1"/>
    <property type="molecule type" value="Genomic_DNA"/>
</dbReference>
<dbReference type="InterPro" id="IPR036894">
    <property type="entry name" value="YbaB-like_sf"/>
</dbReference>
<dbReference type="Gene3D" id="3.30.1310.10">
    <property type="entry name" value="Nucleoid-associated protein YbaB-like domain"/>
    <property type="match status" value="1"/>
</dbReference>
<evidence type="ECO:0000313" key="2">
    <source>
        <dbReference type="EMBL" id="MBB5858055.1"/>
    </source>
</evidence>
<evidence type="ECO:0000313" key="3">
    <source>
        <dbReference type="Proteomes" id="UP000580861"/>
    </source>
</evidence>
<gene>
    <name evidence="2" type="ORF">HDA45_008142</name>
</gene>